<evidence type="ECO:0000313" key="2">
    <source>
        <dbReference type="EMBL" id="RKN37784.1"/>
    </source>
</evidence>
<gene>
    <name evidence="2" type="ORF">D7294_26920</name>
</gene>
<organism evidence="2 3">
    <name type="scientific">Streptomyces hoynatensis</name>
    <dbReference type="NCBI Taxonomy" id="1141874"/>
    <lineage>
        <taxon>Bacteria</taxon>
        <taxon>Bacillati</taxon>
        <taxon>Actinomycetota</taxon>
        <taxon>Actinomycetes</taxon>
        <taxon>Kitasatosporales</taxon>
        <taxon>Streptomycetaceae</taxon>
        <taxon>Streptomyces</taxon>
    </lineage>
</organism>
<evidence type="ECO:0000256" key="1">
    <source>
        <dbReference type="SAM" id="MobiDB-lite"/>
    </source>
</evidence>
<reference evidence="2 3" key="1">
    <citation type="journal article" date="2014" name="Int. J. Syst. Evol. Microbiol.">
        <title>Streptomyces hoynatensis sp. nov., isolated from deep marine sediment.</title>
        <authorList>
            <person name="Veyisoglu A."/>
            <person name="Sahin N."/>
        </authorList>
    </citation>
    <scope>NUCLEOTIDE SEQUENCE [LARGE SCALE GENOMIC DNA]</scope>
    <source>
        <strain evidence="2 3">KCTC 29097</strain>
    </source>
</reference>
<evidence type="ECO:0000313" key="3">
    <source>
        <dbReference type="Proteomes" id="UP000272474"/>
    </source>
</evidence>
<dbReference type="PANTHER" id="PTHR43649">
    <property type="entry name" value="ARABINOSE-BINDING PROTEIN-RELATED"/>
    <property type="match status" value="1"/>
</dbReference>
<name>A0A3A9YQL2_9ACTN</name>
<dbReference type="PROSITE" id="PS51318">
    <property type="entry name" value="TAT"/>
    <property type="match status" value="1"/>
</dbReference>
<dbReference type="InterPro" id="IPR006311">
    <property type="entry name" value="TAT_signal"/>
</dbReference>
<comment type="caution">
    <text evidence="2">The sequence shown here is derived from an EMBL/GenBank/DDBJ whole genome shotgun (WGS) entry which is preliminary data.</text>
</comment>
<dbReference type="Pfam" id="PF01547">
    <property type="entry name" value="SBP_bac_1"/>
    <property type="match status" value="1"/>
</dbReference>
<dbReference type="Proteomes" id="UP000272474">
    <property type="component" value="Unassembled WGS sequence"/>
</dbReference>
<feature type="region of interest" description="Disordered" evidence="1">
    <location>
        <begin position="419"/>
        <end position="459"/>
    </location>
</feature>
<dbReference type="AlphaFoldDB" id="A0A3A9YQL2"/>
<accession>A0A3A9YQL2</accession>
<dbReference type="SUPFAM" id="SSF53850">
    <property type="entry name" value="Periplasmic binding protein-like II"/>
    <property type="match status" value="1"/>
</dbReference>
<dbReference type="Gene3D" id="3.40.190.10">
    <property type="entry name" value="Periplasmic binding protein-like II"/>
    <property type="match status" value="2"/>
</dbReference>
<keyword evidence="3" id="KW-1185">Reference proteome</keyword>
<feature type="region of interest" description="Disordered" evidence="1">
    <location>
        <begin position="1"/>
        <end position="37"/>
    </location>
</feature>
<dbReference type="InterPro" id="IPR006059">
    <property type="entry name" value="SBP"/>
</dbReference>
<protein>
    <submittedName>
        <fullName evidence="2">Extracellular solute-binding protein</fullName>
    </submittedName>
</protein>
<feature type="compositionally biased region" description="Basic and acidic residues" evidence="1">
    <location>
        <begin position="1"/>
        <end position="20"/>
    </location>
</feature>
<dbReference type="PANTHER" id="PTHR43649:SF12">
    <property type="entry name" value="DIACETYLCHITOBIOSE BINDING PROTEIN DASA"/>
    <property type="match status" value="1"/>
</dbReference>
<sequence length="459" mass="49250">MTGHGPRPDCRSSRLTDTKSEGVMVSHAHSGRPSRRQLLRGSVLGAAAFAAAPVLSACGGGSGGSSSGKATVRLWHWYDQQRDQWPQLVEEFEASHPNITVENRQFGDPDSFLPALQSAVAAGDPPEIFAPHVLAIEYGRAGITADLAAELGSGFLDGFFPSANGLFTDEGKQYAVGWMAQTFGIFYQPQRFREAGVDVPETWDDLIEVAAALRDGGVQPCVLSNNPGTNGLDFFLPLITQVADDPQLLLDLDLQRNGKKWDAPEVVQALELVQRLQEEGALADNPNGITTAQGEQMLYTDRAAMLFMGSWVPQDFVQDAPPEFVENYRVMKTPALSSGARHWCANQAGAAFAVSETSKNKDAALEFLQFMFENDRYTQVMNDSNSMPCTKEAAQQVADPVLAEMTSWLLDGDGAPHILMGPGSSDSASNAVSALLGGDSSPQDAAADIQSGVERAANR</sequence>
<proteinExistence type="predicted"/>
<dbReference type="InterPro" id="IPR050490">
    <property type="entry name" value="Bact_solute-bd_prot1"/>
</dbReference>
<dbReference type="EMBL" id="RBAL01000022">
    <property type="protein sequence ID" value="RKN37784.1"/>
    <property type="molecule type" value="Genomic_DNA"/>
</dbReference>